<dbReference type="PANTHER" id="PTHR36307">
    <property type="entry name" value="FLAGELLA BASAL BODY P-RING FORMATION PROTEIN FLGA"/>
    <property type="match status" value="1"/>
</dbReference>
<evidence type="ECO:0000313" key="7">
    <source>
        <dbReference type="Proteomes" id="UP000317550"/>
    </source>
</evidence>
<dbReference type="GO" id="GO:0042597">
    <property type="term" value="C:periplasmic space"/>
    <property type="evidence" value="ECO:0007669"/>
    <property type="project" value="UniProtKB-SubCell"/>
</dbReference>
<dbReference type="AlphaFoldDB" id="A0A516SA62"/>
<sequence>MKTSRHSQHTMFRRVSALFLLLCSAVLGAAETRQSLDALSEAAGRFLSTQLANYGERASFQLGRLDNRLELAPCQKLDVQLPQGSRLVGNTSLRIACGKGAKWVVSLPVAISIQADYWVATRALPAGHELTENDIERRSGDLSQLPSGVIIDHTLAIGRTLLGGTPAGAPLRGDQLRPPFAVKANEFVKIVATGNGFEVASEGRAMANANEGQQVSVKMVTGAVVQGVARAGGTVEIKY</sequence>
<dbReference type="SMART" id="SM00858">
    <property type="entry name" value="SAF"/>
    <property type="match status" value="1"/>
</dbReference>
<keyword evidence="3 4" id="KW-0574">Periplasm</keyword>
<evidence type="ECO:0000259" key="5">
    <source>
        <dbReference type="SMART" id="SM00858"/>
    </source>
</evidence>
<dbReference type="InterPro" id="IPR017585">
    <property type="entry name" value="SAF_FlgA"/>
</dbReference>
<evidence type="ECO:0000313" key="6">
    <source>
        <dbReference type="EMBL" id="QDQ25040.1"/>
    </source>
</evidence>
<name>A0A516SA62_9NEIS</name>
<keyword evidence="6" id="KW-0282">Flagellum</keyword>
<feature type="domain" description="SAF" evidence="5">
    <location>
        <begin position="115"/>
        <end position="177"/>
    </location>
</feature>
<dbReference type="Pfam" id="PF13144">
    <property type="entry name" value="ChapFlgA"/>
    <property type="match status" value="1"/>
</dbReference>
<comment type="similarity">
    <text evidence="4">Belongs to the FlgA family.</text>
</comment>
<comment type="subcellular location">
    <subcellularLocation>
        <location evidence="1 4">Periplasm</location>
    </subcellularLocation>
</comment>
<dbReference type="InterPro" id="IPR039246">
    <property type="entry name" value="Flagellar_FlgA"/>
</dbReference>
<dbReference type="NCBIfam" id="TIGR03170">
    <property type="entry name" value="flgA_cterm"/>
    <property type="match status" value="1"/>
</dbReference>
<evidence type="ECO:0000256" key="4">
    <source>
        <dbReference type="RuleBase" id="RU362063"/>
    </source>
</evidence>
<feature type="chain" id="PRO_5022258447" description="Flagella basal body P-ring formation protein FlgA" evidence="4">
    <location>
        <begin position="30"/>
        <end position="239"/>
    </location>
</feature>
<evidence type="ECO:0000256" key="2">
    <source>
        <dbReference type="ARBA" id="ARBA00022729"/>
    </source>
</evidence>
<dbReference type="CDD" id="cd11614">
    <property type="entry name" value="SAF_CpaB_FlgA_like"/>
    <property type="match status" value="1"/>
</dbReference>
<dbReference type="Proteomes" id="UP000317550">
    <property type="component" value="Chromosome"/>
</dbReference>
<protein>
    <recommendedName>
        <fullName evidence="4">Flagella basal body P-ring formation protein FlgA</fullName>
    </recommendedName>
</protein>
<gene>
    <name evidence="6" type="primary">flgA</name>
    <name evidence="6" type="ORF">FNU76_01000</name>
</gene>
<dbReference type="InterPro" id="IPR013974">
    <property type="entry name" value="SAF"/>
</dbReference>
<keyword evidence="6" id="KW-0966">Cell projection</keyword>
<dbReference type="GO" id="GO:0044780">
    <property type="term" value="P:bacterial-type flagellum assembly"/>
    <property type="evidence" value="ECO:0007669"/>
    <property type="project" value="InterPro"/>
</dbReference>
<keyword evidence="7" id="KW-1185">Reference proteome</keyword>
<evidence type="ECO:0000256" key="1">
    <source>
        <dbReference type="ARBA" id="ARBA00004418"/>
    </source>
</evidence>
<reference evidence="7" key="1">
    <citation type="submission" date="2019-07" db="EMBL/GenBank/DDBJ databases">
        <title>Chitinimonas sp. nov., isolated from Ny-Alesund, arctica soil.</title>
        <authorList>
            <person name="Xu Q."/>
            <person name="Peng F."/>
        </authorList>
    </citation>
    <scope>NUCLEOTIDE SEQUENCE [LARGE SCALE GENOMIC DNA]</scope>
    <source>
        <strain evidence="7">R3-44</strain>
    </source>
</reference>
<dbReference type="EMBL" id="CP041730">
    <property type="protein sequence ID" value="QDQ25040.1"/>
    <property type="molecule type" value="Genomic_DNA"/>
</dbReference>
<dbReference type="Gene3D" id="3.90.1210.10">
    <property type="entry name" value="Antifreeze-like/N-acetylneuraminic acid synthase C-terminal domain"/>
    <property type="match status" value="1"/>
</dbReference>
<dbReference type="Pfam" id="PF17656">
    <property type="entry name" value="ChapFlgA_N"/>
    <property type="match status" value="1"/>
</dbReference>
<dbReference type="PANTHER" id="PTHR36307:SF1">
    <property type="entry name" value="FLAGELLA BASAL BODY P-RING FORMATION PROTEIN FLGA"/>
    <property type="match status" value="1"/>
</dbReference>
<dbReference type="RefSeq" id="WP_143855965.1">
    <property type="nucleotide sequence ID" value="NZ_CP041730.1"/>
</dbReference>
<accession>A0A516SA62</accession>
<feature type="signal peptide" evidence="4">
    <location>
        <begin position="1"/>
        <end position="29"/>
    </location>
</feature>
<dbReference type="KEGG" id="cari:FNU76_01000"/>
<organism evidence="6 7">
    <name type="scientific">Chitinimonas arctica</name>
    <dbReference type="NCBI Taxonomy" id="2594795"/>
    <lineage>
        <taxon>Bacteria</taxon>
        <taxon>Pseudomonadati</taxon>
        <taxon>Pseudomonadota</taxon>
        <taxon>Betaproteobacteria</taxon>
        <taxon>Neisseriales</taxon>
        <taxon>Chitinibacteraceae</taxon>
        <taxon>Chitinimonas</taxon>
    </lineage>
</organism>
<keyword evidence="4" id="KW-1005">Bacterial flagellum biogenesis</keyword>
<dbReference type="InterPro" id="IPR041231">
    <property type="entry name" value="FlgA_N"/>
</dbReference>
<dbReference type="Gene3D" id="2.30.30.760">
    <property type="match status" value="1"/>
</dbReference>
<keyword evidence="6" id="KW-0969">Cilium</keyword>
<comment type="function">
    <text evidence="4">Involved in the assembly process of the P-ring formation. It may associate with FlgF on the rod constituting a structure essential for the P-ring assembly or may act as a modulator protein for the P-ring assembly.</text>
</comment>
<evidence type="ECO:0000256" key="3">
    <source>
        <dbReference type="ARBA" id="ARBA00022764"/>
    </source>
</evidence>
<proteinExistence type="inferred from homology"/>
<dbReference type="OrthoDB" id="3266392at2"/>
<keyword evidence="2 4" id="KW-0732">Signal</keyword>